<dbReference type="Gene3D" id="3.40.50.2300">
    <property type="match status" value="1"/>
</dbReference>
<dbReference type="Pfam" id="PF00196">
    <property type="entry name" value="GerE"/>
    <property type="match status" value="1"/>
</dbReference>
<dbReference type="GO" id="GO:0003677">
    <property type="term" value="F:DNA binding"/>
    <property type="evidence" value="ECO:0007669"/>
    <property type="project" value="UniProtKB-KW"/>
</dbReference>
<dbReference type="InterPro" id="IPR000792">
    <property type="entry name" value="Tscrpt_reg_LuxR_C"/>
</dbReference>
<dbReference type="SMART" id="SM00448">
    <property type="entry name" value="REC"/>
    <property type="match status" value="1"/>
</dbReference>
<feature type="domain" description="Response regulatory" evidence="5">
    <location>
        <begin position="5"/>
        <end position="121"/>
    </location>
</feature>
<dbReference type="GO" id="GO:0000160">
    <property type="term" value="P:phosphorelay signal transduction system"/>
    <property type="evidence" value="ECO:0007669"/>
    <property type="project" value="InterPro"/>
</dbReference>
<keyword evidence="1 3" id="KW-0597">Phosphoprotein</keyword>
<dbReference type="KEGG" id="gog:C1280_20250"/>
<evidence type="ECO:0000256" key="1">
    <source>
        <dbReference type="ARBA" id="ARBA00022553"/>
    </source>
</evidence>
<dbReference type="GO" id="GO:0006355">
    <property type="term" value="P:regulation of DNA-templated transcription"/>
    <property type="evidence" value="ECO:0007669"/>
    <property type="project" value="InterPro"/>
</dbReference>
<dbReference type="AlphaFoldDB" id="A0A2Z3H7X2"/>
<protein>
    <submittedName>
        <fullName evidence="6">DNA-binding response regulator</fullName>
    </submittedName>
</protein>
<dbReference type="InterPro" id="IPR011006">
    <property type="entry name" value="CheY-like_superfamily"/>
</dbReference>
<name>A0A2Z3H7X2_9BACT</name>
<organism evidence="6 7">
    <name type="scientific">Gemmata obscuriglobus</name>
    <dbReference type="NCBI Taxonomy" id="114"/>
    <lineage>
        <taxon>Bacteria</taxon>
        <taxon>Pseudomonadati</taxon>
        <taxon>Planctomycetota</taxon>
        <taxon>Planctomycetia</taxon>
        <taxon>Gemmatales</taxon>
        <taxon>Gemmataceae</taxon>
        <taxon>Gemmata</taxon>
    </lineage>
</organism>
<dbReference type="EMBL" id="CP025958">
    <property type="protein sequence ID" value="AWM39085.1"/>
    <property type="molecule type" value="Genomic_DNA"/>
</dbReference>
<dbReference type="OrthoDB" id="9796655at2"/>
<evidence type="ECO:0000259" key="5">
    <source>
        <dbReference type="PROSITE" id="PS50110"/>
    </source>
</evidence>
<dbReference type="InterPro" id="IPR001789">
    <property type="entry name" value="Sig_transdc_resp-reg_receiver"/>
</dbReference>
<dbReference type="PANTHER" id="PTHR43214:SF43">
    <property type="entry name" value="TWO-COMPONENT RESPONSE REGULATOR"/>
    <property type="match status" value="1"/>
</dbReference>
<keyword evidence="7" id="KW-1185">Reference proteome</keyword>
<feature type="domain" description="HTH luxR-type" evidence="4">
    <location>
        <begin position="140"/>
        <end position="205"/>
    </location>
</feature>
<dbReference type="InterPro" id="IPR016032">
    <property type="entry name" value="Sig_transdc_resp-reg_C-effctor"/>
</dbReference>
<keyword evidence="2 6" id="KW-0238">DNA-binding</keyword>
<dbReference type="InterPro" id="IPR039420">
    <property type="entry name" value="WalR-like"/>
</dbReference>
<evidence type="ECO:0000256" key="3">
    <source>
        <dbReference type="PROSITE-ProRule" id="PRU00169"/>
    </source>
</evidence>
<dbReference type="RefSeq" id="WP_010037059.1">
    <property type="nucleotide sequence ID" value="NZ_CP025958.1"/>
</dbReference>
<dbReference type="Proteomes" id="UP000245802">
    <property type="component" value="Chromosome"/>
</dbReference>
<feature type="modified residue" description="4-aspartylphosphate" evidence="3">
    <location>
        <position position="56"/>
    </location>
</feature>
<evidence type="ECO:0000259" key="4">
    <source>
        <dbReference type="PROSITE" id="PS50043"/>
    </source>
</evidence>
<dbReference type="PROSITE" id="PS50110">
    <property type="entry name" value="RESPONSE_REGULATORY"/>
    <property type="match status" value="1"/>
</dbReference>
<sequence length="220" mass="23512">MPRTRIVLADDHVILREGLRALISAQPDLEVVGEAASGTETVDCVRATEPRVLCLDLSMPGWGSATTITRVTQLAPRTRVLVLTMHNDPAYVRSALAAGAAGYFLKTTPSPDLLAAIRAVATGARVIDPALGDVLGGPPPPAERSQLSRRETEVLELLVKGLTHQEIADQLFLSVKTVETYRARLREKTGLKTRADYVRYGLEAGLLGATPVEGAKPAEG</sequence>
<evidence type="ECO:0000256" key="2">
    <source>
        <dbReference type="ARBA" id="ARBA00023125"/>
    </source>
</evidence>
<dbReference type="SUPFAM" id="SSF46894">
    <property type="entry name" value="C-terminal effector domain of the bipartite response regulators"/>
    <property type="match status" value="1"/>
</dbReference>
<dbReference type="PROSITE" id="PS50043">
    <property type="entry name" value="HTH_LUXR_2"/>
    <property type="match status" value="1"/>
</dbReference>
<dbReference type="SMART" id="SM00421">
    <property type="entry name" value="HTH_LUXR"/>
    <property type="match status" value="1"/>
</dbReference>
<dbReference type="Pfam" id="PF00072">
    <property type="entry name" value="Response_reg"/>
    <property type="match status" value="1"/>
</dbReference>
<gene>
    <name evidence="6" type="ORF">C1280_20250</name>
</gene>
<evidence type="ECO:0000313" key="7">
    <source>
        <dbReference type="Proteomes" id="UP000245802"/>
    </source>
</evidence>
<proteinExistence type="predicted"/>
<dbReference type="CDD" id="cd06170">
    <property type="entry name" value="LuxR_C_like"/>
    <property type="match status" value="1"/>
</dbReference>
<evidence type="ECO:0000313" key="6">
    <source>
        <dbReference type="EMBL" id="AWM39085.1"/>
    </source>
</evidence>
<dbReference type="CDD" id="cd17535">
    <property type="entry name" value="REC_NarL-like"/>
    <property type="match status" value="1"/>
</dbReference>
<dbReference type="PRINTS" id="PR00038">
    <property type="entry name" value="HTHLUXR"/>
</dbReference>
<dbReference type="InterPro" id="IPR058245">
    <property type="entry name" value="NreC/VraR/RcsB-like_REC"/>
</dbReference>
<dbReference type="SUPFAM" id="SSF52172">
    <property type="entry name" value="CheY-like"/>
    <property type="match status" value="1"/>
</dbReference>
<accession>A0A2Z3H7X2</accession>
<dbReference type="PANTHER" id="PTHR43214">
    <property type="entry name" value="TWO-COMPONENT RESPONSE REGULATOR"/>
    <property type="match status" value="1"/>
</dbReference>
<reference evidence="6 7" key="1">
    <citation type="submission" date="2018-01" db="EMBL/GenBank/DDBJ databases">
        <title>G. obscuriglobus.</title>
        <authorList>
            <person name="Franke J."/>
            <person name="Blomberg W."/>
            <person name="Selmecki A."/>
        </authorList>
    </citation>
    <scope>NUCLEOTIDE SEQUENCE [LARGE SCALE GENOMIC DNA]</scope>
    <source>
        <strain evidence="6 7">DSM 5831</strain>
    </source>
</reference>